<evidence type="ECO:0000256" key="5">
    <source>
        <dbReference type="ARBA" id="ARBA00022737"/>
    </source>
</evidence>
<feature type="compositionally biased region" description="Low complexity" evidence="7">
    <location>
        <begin position="707"/>
        <end position="734"/>
    </location>
</feature>
<dbReference type="InterPro" id="IPR001496">
    <property type="entry name" value="SOCS_box"/>
</dbReference>
<dbReference type="SMART" id="SM00969">
    <property type="entry name" value="SOCS_box"/>
    <property type="match status" value="1"/>
</dbReference>
<feature type="compositionally biased region" description="Basic residues" evidence="7">
    <location>
        <begin position="533"/>
        <end position="545"/>
    </location>
</feature>
<dbReference type="InterPro" id="IPR056159">
    <property type="entry name" value="Beta-prop_IFT121_TULP_N"/>
</dbReference>
<feature type="region of interest" description="Disordered" evidence="7">
    <location>
        <begin position="1256"/>
        <end position="1340"/>
    </location>
</feature>
<keyword evidence="4 6" id="KW-0853">WD repeat</keyword>
<evidence type="ECO:0000256" key="1">
    <source>
        <dbReference type="ARBA" id="ARBA00004496"/>
    </source>
</evidence>
<dbReference type="PANTHER" id="PTHR16517:SF2">
    <property type="entry name" value="TUBBY-RELATED PROTEIN 4"/>
    <property type="match status" value="1"/>
</dbReference>
<name>A0A9N9WXD3_9DIPT</name>
<feature type="compositionally biased region" description="Low complexity" evidence="7">
    <location>
        <begin position="893"/>
        <end position="910"/>
    </location>
</feature>
<feature type="compositionally biased region" description="Polar residues" evidence="7">
    <location>
        <begin position="1174"/>
        <end position="1200"/>
    </location>
</feature>
<sequence length="1457" mass="162213">MHLHFEKNSNTKCDCTILSLSWMGKVPEDIPEEEGWKLNRTNYYQEGWLATGNTRGIVGVTFSTSHCKKNVEYPQRTNYNLRGHRSDVILVKWNEPYQKLASCDSSGIIFVWIKYEGRWSVELINDRNTPVTHFSWSHDGRMALITYQDGFVLVGSVAGQRYWSSMLNLDATITCGLWTPDDQQVYFGTTHGQIIVMDVHGAMVSQVQLSSEFGITSMAWSCEKFKMEEGDTEPGVKNAANRSFVLAVSFQNGSIYLLKSFDDLSPLYINTGLCEGFCMEWSNSRELLAVAGTENDGKFFKKETMGTHFNNSLKFYTETGQILYTAKIPNTNSPVTALTWGHNDRRIFIATGNQVHIAWVSRRVASLQLICRLKIQQCLSSEALLPKLPLPARMKSLIGNLFAQTIRCCVPNNKYNIRDFVSRPPACSTRLHCTMIRHDDENQSSGTCYTLYLEFMGGLVPLLKGKRTSKIRPEFVIFDPQGEEVTNSISTSSSDSTTNKSLSSSCQSTNGSGRNGNTDTSESESDDLCRSPRMQRKRKTRTKKRSTIEKSQNPISDVSEPTPDEMAYVDTLPEHMKLVEVTSNIWGTKFKIHGLTKSSLPANLGQVTYKTSLLHLQPRQMTLVITELRDDFPVGPDPNFNPNIFSEDEDECNLKSPKVNKKNRETSSHNNTNGTPSSSSGSSSHPPIAPMSPRPNRFPSTRNTRRPSPLAINSNSNNSSIPSSSTAASGSVNPPRSLGPLAKAESYEDDLMETPVAPAKQGISYSNLISSYGRSSSSSSSTNQSRVAISPLYCDQSVPTLQSPKNAVAPSDIIFERPPVGGQTTLMSYSSNTDYSNNVVQVKNALINDHTRQTSHVNPVPLNLNLNLERIIDSKSKGAIKKKDMQYIDDEPTPSTSSQTPITQTDIIPSNGTMNRTQTVASICPTIPDIITRSCSVGYLDNFELTPGEVTLSQLRKDAPKRLVLVDRKIQANRKYRRIPTQNRRCIQQLQHNRNFKKSFSLDCCDALQDIPNLHKDLNNLFNQMPKLAESSEDTELSSTELSNTNVNALKNKNKCTSTPKKSPKEKFCSFFSSRSGTPILGRKSKNNKDCTCLSVSCLKCNNENQQPLTSKPPVIPKWNKKSTTQNDFVGECSKTSRGEQKRNKNLEIITSFTDSPLFSRKYRASKNDFGAIPSTSSSVIDNNNNGGRAQLQSEQNTPIMSRRSDNRSSSSSDGGQASSSGVECTPVEAKTSVSLHTQAMTTLENIISRLRDLDDDRSNLQQPPPSSPRHPRSSPSSPAPNKKNKRQQSSSPIRHILNSPLLNRRKCKKQALESSDEDGNEDGDNGNNNGTSSNGKSGYHDLETFQKAQLRQKLKRGKIEPNGTSTASTHIVPVRREFVMYNKAPMWNENSQVYQLDFGGRVTQESAKNFQIEFRGKQVMQFGRIDGNAYTLDFQYPFSALQAFSVALANVTQRLK</sequence>
<feature type="region of interest" description="Disordered" evidence="7">
    <location>
        <begin position="1107"/>
        <end position="1141"/>
    </location>
</feature>
<accession>A0A9N9WXD3</accession>
<evidence type="ECO:0000256" key="6">
    <source>
        <dbReference type="PROSITE-ProRule" id="PRU00221"/>
    </source>
</evidence>
<gene>
    <name evidence="9" type="ORF">CHIRRI_LOCUS12572</name>
</gene>
<dbReference type="SUPFAM" id="SSF158235">
    <property type="entry name" value="SOCS box-like"/>
    <property type="match status" value="1"/>
</dbReference>
<dbReference type="SUPFAM" id="SSF50978">
    <property type="entry name" value="WD40 repeat-like"/>
    <property type="match status" value="1"/>
</dbReference>
<dbReference type="Proteomes" id="UP001153620">
    <property type="component" value="Chromosome 3"/>
</dbReference>
<evidence type="ECO:0000256" key="3">
    <source>
        <dbReference type="ARBA" id="ARBA00022490"/>
    </source>
</evidence>
<evidence type="ECO:0000313" key="9">
    <source>
        <dbReference type="EMBL" id="CAG9809752.1"/>
    </source>
</evidence>
<reference evidence="9" key="1">
    <citation type="submission" date="2022-01" db="EMBL/GenBank/DDBJ databases">
        <authorList>
            <person name="King R."/>
        </authorList>
    </citation>
    <scope>NUCLEOTIDE SEQUENCE</scope>
</reference>
<evidence type="ECO:0000313" key="10">
    <source>
        <dbReference type="Proteomes" id="UP001153620"/>
    </source>
</evidence>
<evidence type="ECO:0000256" key="7">
    <source>
        <dbReference type="SAM" id="MobiDB-lite"/>
    </source>
</evidence>
<feature type="compositionally biased region" description="Low complexity" evidence="7">
    <location>
        <begin position="486"/>
        <end position="510"/>
    </location>
</feature>
<feature type="domain" description="SOCS box" evidence="8">
    <location>
        <begin position="354"/>
        <end position="404"/>
    </location>
</feature>
<dbReference type="SUPFAM" id="SSF54518">
    <property type="entry name" value="Tubby C-terminal domain-like"/>
    <property type="match status" value="1"/>
</dbReference>
<comment type="subcellular location">
    <subcellularLocation>
        <location evidence="1">Cytoplasm</location>
    </subcellularLocation>
</comment>
<organism evidence="9 10">
    <name type="scientific">Chironomus riparius</name>
    <dbReference type="NCBI Taxonomy" id="315576"/>
    <lineage>
        <taxon>Eukaryota</taxon>
        <taxon>Metazoa</taxon>
        <taxon>Ecdysozoa</taxon>
        <taxon>Arthropoda</taxon>
        <taxon>Hexapoda</taxon>
        <taxon>Insecta</taxon>
        <taxon>Pterygota</taxon>
        <taxon>Neoptera</taxon>
        <taxon>Endopterygota</taxon>
        <taxon>Diptera</taxon>
        <taxon>Nematocera</taxon>
        <taxon>Chironomoidea</taxon>
        <taxon>Chironomidae</taxon>
        <taxon>Chironominae</taxon>
        <taxon>Chironomus</taxon>
    </lineage>
</organism>
<dbReference type="GO" id="GO:0005737">
    <property type="term" value="C:cytoplasm"/>
    <property type="evidence" value="ECO:0007669"/>
    <property type="project" value="UniProtKB-SubCell"/>
</dbReference>
<dbReference type="GO" id="GO:0035556">
    <property type="term" value="P:intracellular signal transduction"/>
    <property type="evidence" value="ECO:0007669"/>
    <property type="project" value="InterPro"/>
</dbReference>
<dbReference type="Pfam" id="PF24797">
    <property type="entry name" value="Beta-prop_WDR35_TULP_N"/>
    <property type="match status" value="1"/>
</dbReference>
<comment type="similarity">
    <text evidence="2">Belongs to the TUB family.</text>
</comment>
<feature type="region of interest" description="Disordered" evidence="7">
    <location>
        <begin position="1171"/>
        <end position="1226"/>
    </location>
</feature>
<feature type="compositionally biased region" description="Low complexity" evidence="7">
    <location>
        <begin position="1326"/>
        <end position="1338"/>
    </location>
</feature>
<dbReference type="InterPro" id="IPR025659">
    <property type="entry name" value="Tubby-like_C"/>
</dbReference>
<protein>
    <recommendedName>
        <fullName evidence="8">SOCS box domain-containing protein</fullName>
    </recommendedName>
</protein>
<dbReference type="EMBL" id="OU895879">
    <property type="protein sequence ID" value="CAG9809752.1"/>
    <property type="molecule type" value="Genomic_DNA"/>
</dbReference>
<keyword evidence="3" id="KW-0963">Cytoplasm</keyword>
<reference evidence="9" key="2">
    <citation type="submission" date="2022-10" db="EMBL/GenBank/DDBJ databases">
        <authorList>
            <consortium name="ENA_rothamsted_submissions"/>
            <consortium name="culmorum"/>
            <person name="King R."/>
        </authorList>
    </citation>
    <scope>NUCLEOTIDE SEQUENCE</scope>
</reference>
<evidence type="ECO:0000256" key="4">
    <source>
        <dbReference type="ARBA" id="ARBA00022574"/>
    </source>
</evidence>
<feature type="compositionally biased region" description="Acidic residues" evidence="7">
    <location>
        <begin position="1315"/>
        <end position="1325"/>
    </location>
</feature>
<feature type="compositionally biased region" description="Low complexity" evidence="7">
    <location>
        <begin position="1208"/>
        <end position="1222"/>
    </location>
</feature>
<dbReference type="InterPro" id="IPR036036">
    <property type="entry name" value="SOCS_box-like_dom_sf"/>
</dbReference>
<feature type="repeat" description="WD" evidence="6">
    <location>
        <begin position="81"/>
        <end position="112"/>
    </location>
</feature>
<keyword evidence="10" id="KW-1185">Reference proteome</keyword>
<dbReference type="Gene3D" id="3.20.90.10">
    <property type="entry name" value="Tubby Protein, Chain A"/>
    <property type="match status" value="1"/>
</dbReference>
<feature type="compositionally biased region" description="Polar residues" evidence="7">
    <location>
        <begin position="511"/>
        <end position="520"/>
    </location>
</feature>
<dbReference type="PANTHER" id="PTHR16517">
    <property type="entry name" value="TUBBY-RELATED"/>
    <property type="match status" value="1"/>
</dbReference>
<feature type="compositionally biased region" description="Low complexity" evidence="7">
    <location>
        <begin position="668"/>
        <end position="686"/>
    </location>
</feature>
<keyword evidence="5" id="KW-0677">Repeat</keyword>
<dbReference type="PROSITE" id="PS50082">
    <property type="entry name" value="WD_REPEATS_2"/>
    <property type="match status" value="1"/>
</dbReference>
<dbReference type="Pfam" id="PF01167">
    <property type="entry name" value="Tub"/>
    <property type="match status" value="1"/>
</dbReference>
<dbReference type="PROSITE" id="PS50225">
    <property type="entry name" value="SOCS"/>
    <property type="match status" value="1"/>
</dbReference>
<feature type="region of interest" description="Disordered" evidence="7">
    <location>
        <begin position="485"/>
        <end position="565"/>
    </location>
</feature>
<dbReference type="Gene3D" id="2.130.10.10">
    <property type="entry name" value="YVTN repeat-like/Quinoprotein amine dehydrogenase"/>
    <property type="match status" value="2"/>
</dbReference>
<feature type="region of interest" description="Disordered" evidence="7">
    <location>
        <begin position="888"/>
        <end position="912"/>
    </location>
</feature>
<feature type="region of interest" description="Disordered" evidence="7">
    <location>
        <begin position="632"/>
        <end position="741"/>
    </location>
</feature>
<dbReference type="InterPro" id="IPR015943">
    <property type="entry name" value="WD40/YVTN_repeat-like_dom_sf"/>
</dbReference>
<dbReference type="InterPro" id="IPR001680">
    <property type="entry name" value="WD40_rpt"/>
</dbReference>
<dbReference type="InterPro" id="IPR000007">
    <property type="entry name" value="Tubby_C"/>
</dbReference>
<proteinExistence type="inferred from homology"/>
<evidence type="ECO:0000259" key="8">
    <source>
        <dbReference type="PROSITE" id="PS50225"/>
    </source>
</evidence>
<evidence type="ECO:0000256" key="2">
    <source>
        <dbReference type="ARBA" id="ARBA00007129"/>
    </source>
</evidence>
<dbReference type="OrthoDB" id="8775810at2759"/>
<dbReference type="InterPro" id="IPR036322">
    <property type="entry name" value="WD40_repeat_dom_sf"/>
</dbReference>